<name>A0A1I6R399_9FLAO</name>
<evidence type="ECO:0008006" key="4">
    <source>
        <dbReference type="Google" id="ProtNLM"/>
    </source>
</evidence>
<sequence>MKTIKTIVVVFVALLSITAMNAQEESGASVDLGLDVQSRYIWRGLQLGGASPSLQPYVELSTGKFAFGAWGAYSTGGVSAGQEADLYATFNATDNFSITLTDYFFPVEGGAMDYLKYNGHVLELMLGYTAGDFGFTLATNIAGNADMDANGDQAYSTYAEISYGTTIGSADFGIFAGAVFMDDAGYYLTSGSGFINLGVSASKEIKISDSFSLPVNAALTVNPDAENVYLTFGFSL</sequence>
<evidence type="ECO:0000313" key="2">
    <source>
        <dbReference type="EMBL" id="SFS59231.1"/>
    </source>
</evidence>
<organism evidence="2 3">
    <name type="scientific">Lutibacter maritimus</name>
    <dbReference type="NCBI Taxonomy" id="593133"/>
    <lineage>
        <taxon>Bacteria</taxon>
        <taxon>Pseudomonadati</taxon>
        <taxon>Bacteroidota</taxon>
        <taxon>Flavobacteriia</taxon>
        <taxon>Flavobacteriales</taxon>
        <taxon>Flavobacteriaceae</taxon>
        <taxon>Lutibacter</taxon>
    </lineage>
</organism>
<reference evidence="3" key="1">
    <citation type="submission" date="2016-10" db="EMBL/GenBank/DDBJ databases">
        <authorList>
            <person name="Varghese N."/>
            <person name="Submissions S."/>
        </authorList>
    </citation>
    <scope>NUCLEOTIDE SEQUENCE [LARGE SCALE GENOMIC DNA]</scope>
    <source>
        <strain evidence="3">DSM 24450</strain>
    </source>
</reference>
<protein>
    <recommendedName>
        <fullName evidence="4">MetA-pathway of phenol degradation</fullName>
    </recommendedName>
</protein>
<evidence type="ECO:0000313" key="3">
    <source>
        <dbReference type="Proteomes" id="UP000199312"/>
    </source>
</evidence>
<keyword evidence="1" id="KW-0732">Signal</keyword>
<dbReference type="RefSeq" id="WP_090225972.1">
    <property type="nucleotide sequence ID" value="NZ_FOZP01000005.1"/>
</dbReference>
<accession>A0A1I6R399</accession>
<feature type="signal peptide" evidence="1">
    <location>
        <begin position="1"/>
        <end position="21"/>
    </location>
</feature>
<evidence type="ECO:0000256" key="1">
    <source>
        <dbReference type="SAM" id="SignalP"/>
    </source>
</evidence>
<feature type="chain" id="PRO_5011671123" description="MetA-pathway of phenol degradation" evidence="1">
    <location>
        <begin position="22"/>
        <end position="236"/>
    </location>
</feature>
<keyword evidence="3" id="KW-1185">Reference proteome</keyword>
<dbReference type="OrthoDB" id="1065092at2"/>
<dbReference type="STRING" id="593133.SAMN04488006_2143"/>
<gene>
    <name evidence="2" type="ORF">SAMN04488006_2143</name>
</gene>
<dbReference type="EMBL" id="FOZP01000005">
    <property type="protein sequence ID" value="SFS59231.1"/>
    <property type="molecule type" value="Genomic_DNA"/>
</dbReference>
<dbReference type="Proteomes" id="UP000199312">
    <property type="component" value="Unassembled WGS sequence"/>
</dbReference>
<dbReference type="AlphaFoldDB" id="A0A1I6R399"/>
<dbReference type="Pfam" id="PF09694">
    <property type="entry name" value="Gcw_chp"/>
    <property type="match status" value="1"/>
</dbReference>
<dbReference type="InterPro" id="IPR010239">
    <property type="entry name" value="CHP02001"/>
</dbReference>
<proteinExistence type="predicted"/>